<evidence type="ECO:0000313" key="10">
    <source>
        <dbReference type="EMBL" id="MSS16406.1"/>
    </source>
</evidence>
<gene>
    <name evidence="10" type="ORF">FYJ29_01270</name>
</gene>
<name>A0A6L5XBK2_9BACT</name>
<keyword evidence="4 7" id="KW-0812">Transmembrane</keyword>
<proteinExistence type="inferred from homology"/>
<protein>
    <submittedName>
        <fullName evidence="10">SusC/RagA family TonB-linked outer membrane protein</fullName>
    </submittedName>
</protein>
<dbReference type="InterPro" id="IPR036942">
    <property type="entry name" value="Beta-barrel_TonB_sf"/>
</dbReference>
<comment type="caution">
    <text evidence="10">The sequence shown here is derived from an EMBL/GenBank/DDBJ whole genome shotgun (WGS) entry which is preliminary data.</text>
</comment>
<dbReference type="Gene3D" id="2.40.170.20">
    <property type="entry name" value="TonB-dependent receptor, beta-barrel domain"/>
    <property type="match status" value="1"/>
</dbReference>
<evidence type="ECO:0000256" key="6">
    <source>
        <dbReference type="ARBA" id="ARBA00023237"/>
    </source>
</evidence>
<keyword evidence="2 7" id="KW-0813">Transport</keyword>
<keyword evidence="3 7" id="KW-1134">Transmembrane beta strand</keyword>
<dbReference type="InterPro" id="IPR012910">
    <property type="entry name" value="Plug_dom"/>
</dbReference>
<dbReference type="RefSeq" id="WP_154327022.1">
    <property type="nucleotide sequence ID" value="NZ_CP045696.1"/>
</dbReference>
<reference evidence="10 11" key="1">
    <citation type="submission" date="2019-08" db="EMBL/GenBank/DDBJ databases">
        <title>In-depth cultivation of the pig gut microbiome towards novel bacterial diversity and tailored functional studies.</title>
        <authorList>
            <person name="Wylensek D."/>
            <person name="Hitch T.C.A."/>
            <person name="Clavel T."/>
        </authorList>
    </citation>
    <scope>NUCLEOTIDE SEQUENCE [LARGE SCALE GENOMIC DNA]</scope>
    <source>
        <strain evidence="10 11">Oil-RF-744-WCA-WT-10</strain>
    </source>
</reference>
<dbReference type="Proteomes" id="UP000483362">
    <property type="component" value="Unassembled WGS sequence"/>
</dbReference>
<dbReference type="Pfam" id="PF07715">
    <property type="entry name" value="Plug"/>
    <property type="match status" value="1"/>
</dbReference>
<evidence type="ECO:0000256" key="3">
    <source>
        <dbReference type="ARBA" id="ARBA00022452"/>
    </source>
</evidence>
<feature type="signal peptide" evidence="8">
    <location>
        <begin position="1"/>
        <end position="20"/>
    </location>
</feature>
<dbReference type="InterPro" id="IPR023997">
    <property type="entry name" value="TonB-dep_OMP_SusC/RagA_CS"/>
</dbReference>
<evidence type="ECO:0000259" key="9">
    <source>
        <dbReference type="Pfam" id="PF07715"/>
    </source>
</evidence>
<dbReference type="InterPro" id="IPR039426">
    <property type="entry name" value="TonB-dep_rcpt-like"/>
</dbReference>
<keyword evidence="5 7" id="KW-0472">Membrane</keyword>
<evidence type="ECO:0000256" key="5">
    <source>
        <dbReference type="ARBA" id="ARBA00023136"/>
    </source>
</evidence>
<dbReference type="SUPFAM" id="SSF49464">
    <property type="entry name" value="Carboxypeptidase regulatory domain-like"/>
    <property type="match status" value="1"/>
</dbReference>
<dbReference type="InterPro" id="IPR023996">
    <property type="entry name" value="TonB-dep_OMP_SusC/RagA"/>
</dbReference>
<keyword evidence="11" id="KW-1185">Reference proteome</keyword>
<organism evidence="10 11">
    <name type="scientific">Sodaliphilus pleomorphus</name>
    <dbReference type="NCBI Taxonomy" id="2606626"/>
    <lineage>
        <taxon>Bacteria</taxon>
        <taxon>Pseudomonadati</taxon>
        <taxon>Bacteroidota</taxon>
        <taxon>Bacteroidia</taxon>
        <taxon>Bacteroidales</taxon>
        <taxon>Muribaculaceae</taxon>
        <taxon>Sodaliphilus</taxon>
    </lineage>
</organism>
<comment type="subcellular location">
    <subcellularLocation>
        <location evidence="1 7">Cell outer membrane</location>
        <topology evidence="1 7">Multi-pass membrane protein</topology>
    </subcellularLocation>
</comment>
<dbReference type="Gene3D" id="2.170.130.10">
    <property type="entry name" value="TonB-dependent receptor, plug domain"/>
    <property type="match status" value="1"/>
</dbReference>
<accession>A0A6L5XBK2</accession>
<evidence type="ECO:0000256" key="2">
    <source>
        <dbReference type="ARBA" id="ARBA00022448"/>
    </source>
</evidence>
<dbReference type="EMBL" id="VULT01000002">
    <property type="protein sequence ID" value="MSS16406.1"/>
    <property type="molecule type" value="Genomic_DNA"/>
</dbReference>
<comment type="similarity">
    <text evidence="7">Belongs to the TonB-dependent receptor family.</text>
</comment>
<evidence type="ECO:0000256" key="4">
    <source>
        <dbReference type="ARBA" id="ARBA00022692"/>
    </source>
</evidence>
<dbReference type="AlphaFoldDB" id="A0A6L5XBK2"/>
<dbReference type="NCBIfam" id="TIGR04057">
    <property type="entry name" value="SusC_RagA_signa"/>
    <property type="match status" value="1"/>
</dbReference>
<evidence type="ECO:0000313" key="11">
    <source>
        <dbReference type="Proteomes" id="UP000483362"/>
    </source>
</evidence>
<dbReference type="NCBIfam" id="TIGR04056">
    <property type="entry name" value="OMP_RagA_SusC"/>
    <property type="match status" value="1"/>
</dbReference>
<evidence type="ECO:0000256" key="7">
    <source>
        <dbReference type="PROSITE-ProRule" id="PRU01360"/>
    </source>
</evidence>
<dbReference type="Pfam" id="PF13715">
    <property type="entry name" value="CarbopepD_reg_2"/>
    <property type="match status" value="1"/>
</dbReference>
<feature type="chain" id="PRO_5026996557" evidence="8">
    <location>
        <begin position="21"/>
        <end position="1119"/>
    </location>
</feature>
<sequence>MSFKKLLLLLILSVSSLAMVAQIKVTGVVLDENNQPAIGATVVQKSNRGNGTATDLDGKFTLTVPAKATLVISSVGYETVEVPAQSGAMKIQLKVAGQKLDEVVVTGYQKVDKRTFTGAATSVDADKAKLSGVADVSRGLEGRAAGVTVSNVTGTFGTAPKIRVRGATSIYGSSKPLWVVDGVILEDNVDISADDLTSGDATTLIASAVAGLNADDIQSFQVLKDGSATSIYGAKANAGVIVITTKTGRKGHTSLNYTGEFTYRLKPSYNDFNISNSQEQMSIYKEMEQKGWLEMANLVNGTSSGVYGTMYKLINTYDPSTGEYGLPNTTAAKNAYLRQAEMRNTNWFDLLFNNNIMQNHAVSISGGTDKGSFYTSISTMQDPGWYKDSRVERYTFNANAIYNLSPKVKIKILNSDSYRKQKAPGTLSQETDVVNGAVSRSFDINPYSYCLNTARTLAPDSYYTRNYSTFNIFNELKNNYIDLNVADLKFQAELNIRPIMKQDQNLEFNLLGSYRYTNAQQNHYVLENSNQAQAYRAGIDPENAIIKASNSYLYTDPDVKNAEPETVLPSGGMLFYSKNSMSQYDFRGTVQYSKNWTDQHSITLFGGMEASRVDRYAQAFDGWGINYKKGNIPAFNYKLFKQMAEENGAYFSDAKSYRRNMAYFANGNYIFKGRYILNGTIRYEGSNLMGQTHQSRWLPTWNVSAAWLLSEEPWFIQSNLYKKRIWTHAKLRASYSLTGESGPTSLANAEALYYSTRPWRQETDQMELGLDLNALSNSELTYEKKHELDLGADLGFVNNRINLVFDWYKRNNFDLIGRIYTEGVGGFSSKYANVAEMASHGVEFTLSTRNIQGRNEDDFSWTTDFTFSYTKTKITKLNSRSRIIDLITANGFALQDYPHRALFSIQFAGLDNHGVPQCIDENGNVSVEGLNFQEYEKLGYLKYEGPVDPTISGGFGNNFSWKGLHLNVFITYSGGNKLRLDPVFASSYSDQVAMPKEFKNRWVMPGDEAYTDIPAIASRRQNYLNTSLNRAYSAYNYSTARVAKGDFIRLKEVSLTYDMPKAFLHFMRLNSCSLKLAATNLCLLYADSKLNGEDPEYFNSGGVASPNPKQFTFTLRFGL</sequence>
<dbReference type="InterPro" id="IPR037066">
    <property type="entry name" value="Plug_dom_sf"/>
</dbReference>
<dbReference type="PROSITE" id="PS52016">
    <property type="entry name" value="TONB_DEPENDENT_REC_3"/>
    <property type="match status" value="1"/>
</dbReference>
<dbReference type="SUPFAM" id="SSF56935">
    <property type="entry name" value="Porins"/>
    <property type="match status" value="1"/>
</dbReference>
<evidence type="ECO:0000256" key="1">
    <source>
        <dbReference type="ARBA" id="ARBA00004571"/>
    </source>
</evidence>
<dbReference type="InterPro" id="IPR008969">
    <property type="entry name" value="CarboxyPept-like_regulatory"/>
</dbReference>
<feature type="domain" description="TonB-dependent receptor plug" evidence="9">
    <location>
        <begin position="113"/>
        <end position="240"/>
    </location>
</feature>
<evidence type="ECO:0000256" key="8">
    <source>
        <dbReference type="SAM" id="SignalP"/>
    </source>
</evidence>
<keyword evidence="8" id="KW-0732">Signal</keyword>
<dbReference type="Gene3D" id="2.60.40.1120">
    <property type="entry name" value="Carboxypeptidase-like, regulatory domain"/>
    <property type="match status" value="1"/>
</dbReference>
<keyword evidence="6 7" id="KW-0998">Cell outer membrane</keyword>
<dbReference type="GO" id="GO:0009279">
    <property type="term" value="C:cell outer membrane"/>
    <property type="evidence" value="ECO:0007669"/>
    <property type="project" value="UniProtKB-SubCell"/>
</dbReference>